<accession>A0AAE1A689</accession>
<proteinExistence type="predicted"/>
<dbReference type="Proteomes" id="UP001283361">
    <property type="component" value="Unassembled WGS sequence"/>
</dbReference>
<dbReference type="AlphaFoldDB" id="A0AAE1A689"/>
<organism evidence="1 2">
    <name type="scientific">Elysia crispata</name>
    <name type="common">lettuce slug</name>
    <dbReference type="NCBI Taxonomy" id="231223"/>
    <lineage>
        <taxon>Eukaryota</taxon>
        <taxon>Metazoa</taxon>
        <taxon>Spiralia</taxon>
        <taxon>Lophotrochozoa</taxon>
        <taxon>Mollusca</taxon>
        <taxon>Gastropoda</taxon>
        <taxon>Heterobranchia</taxon>
        <taxon>Euthyneura</taxon>
        <taxon>Panpulmonata</taxon>
        <taxon>Sacoglossa</taxon>
        <taxon>Placobranchoidea</taxon>
        <taxon>Plakobranchidae</taxon>
        <taxon>Elysia</taxon>
    </lineage>
</organism>
<sequence length="77" mass="8428">MVSLWGPADDVTVSTSRWCYCMGQLMLSLCGLADAVTVRASRWCHCMCQLMVSLYVPADSSLMFLEGRFSVGSKPGN</sequence>
<protein>
    <submittedName>
        <fullName evidence="1">Uncharacterized protein</fullName>
    </submittedName>
</protein>
<keyword evidence="2" id="KW-1185">Reference proteome</keyword>
<gene>
    <name evidence="1" type="ORF">RRG08_045642</name>
</gene>
<evidence type="ECO:0000313" key="1">
    <source>
        <dbReference type="EMBL" id="KAK3782000.1"/>
    </source>
</evidence>
<reference evidence="1" key="1">
    <citation type="journal article" date="2023" name="G3 (Bethesda)">
        <title>A reference genome for the long-term kleptoplast-retaining sea slug Elysia crispata morphotype clarki.</title>
        <authorList>
            <person name="Eastman K.E."/>
            <person name="Pendleton A.L."/>
            <person name="Shaikh M.A."/>
            <person name="Suttiyut T."/>
            <person name="Ogas R."/>
            <person name="Tomko P."/>
            <person name="Gavelis G."/>
            <person name="Widhalm J.R."/>
            <person name="Wisecaver J.H."/>
        </authorList>
    </citation>
    <scope>NUCLEOTIDE SEQUENCE</scope>
    <source>
        <strain evidence="1">ECLA1</strain>
    </source>
</reference>
<evidence type="ECO:0000313" key="2">
    <source>
        <dbReference type="Proteomes" id="UP001283361"/>
    </source>
</evidence>
<name>A0AAE1A689_9GAST</name>
<comment type="caution">
    <text evidence="1">The sequence shown here is derived from an EMBL/GenBank/DDBJ whole genome shotgun (WGS) entry which is preliminary data.</text>
</comment>
<dbReference type="EMBL" id="JAWDGP010002554">
    <property type="protein sequence ID" value="KAK3782000.1"/>
    <property type="molecule type" value="Genomic_DNA"/>
</dbReference>